<gene>
    <name evidence="1" type="ORF">BsIDN1_04630</name>
</gene>
<protein>
    <submittedName>
        <fullName evidence="1">Uncharacterized protein</fullName>
    </submittedName>
</protein>
<name>A0A5S9M258_BACIA</name>
<sequence length="95" mass="11085">MNTLQALLNDRMERSSQIEAVTGGGVSYTFEEYAKRIDQLAHYLHQKKEFEKVTAFALFVKTIITFQRLCWQPLKQVQSQFRLAGSLLLLSWKVF</sequence>
<dbReference type="Proteomes" id="UP000464658">
    <property type="component" value="Chromosome"/>
</dbReference>
<organism evidence="1 2">
    <name type="scientific">Bacillus safensis</name>
    <dbReference type="NCBI Taxonomy" id="561879"/>
    <lineage>
        <taxon>Bacteria</taxon>
        <taxon>Bacillati</taxon>
        <taxon>Bacillota</taxon>
        <taxon>Bacilli</taxon>
        <taxon>Bacillales</taxon>
        <taxon>Bacillaceae</taxon>
        <taxon>Bacillus</taxon>
    </lineage>
</organism>
<dbReference type="AlphaFoldDB" id="A0A5S9M258"/>
<reference evidence="1 2" key="1">
    <citation type="submission" date="2019-12" db="EMBL/GenBank/DDBJ databases">
        <title>Full genome sequence of a Bacillus safensis strain isolated from commercially available natto in Indonesia.</title>
        <authorList>
            <person name="Yoshida M."/>
            <person name="Uomi M."/>
            <person name="Waturangi D."/>
            <person name="Ekaputri J.J."/>
            <person name="Setiamarga D.H.E."/>
        </authorList>
    </citation>
    <scope>NUCLEOTIDE SEQUENCE [LARGE SCALE GENOMIC DNA]</scope>
    <source>
        <strain evidence="1 2">IDN1</strain>
    </source>
</reference>
<dbReference type="Gene3D" id="3.40.50.980">
    <property type="match status" value="1"/>
</dbReference>
<dbReference type="EMBL" id="AP021906">
    <property type="protein sequence ID" value="BBP86845.1"/>
    <property type="molecule type" value="Genomic_DNA"/>
</dbReference>
<evidence type="ECO:0000313" key="1">
    <source>
        <dbReference type="EMBL" id="BBP86845.1"/>
    </source>
</evidence>
<proteinExistence type="predicted"/>
<evidence type="ECO:0000313" key="2">
    <source>
        <dbReference type="Proteomes" id="UP000464658"/>
    </source>
</evidence>
<accession>A0A5S9M258</accession>